<keyword evidence="2" id="KW-1185">Reference proteome</keyword>
<name>A0ACC2ZSU6_9EURO</name>
<dbReference type="EMBL" id="JAPDRQ010000318">
    <property type="protein sequence ID" value="KAJ9650684.1"/>
    <property type="molecule type" value="Genomic_DNA"/>
</dbReference>
<organism evidence="1 2">
    <name type="scientific">Neophaeococcomyces mojaviensis</name>
    <dbReference type="NCBI Taxonomy" id="3383035"/>
    <lineage>
        <taxon>Eukaryota</taxon>
        <taxon>Fungi</taxon>
        <taxon>Dikarya</taxon>
        <taxon>Ascomycota</taxon>
        <taxon>Pezizomycotina</taxon>
        <taxon>Eurotiomycetes</taxon>
        <taxon>Chaetothyriomycetidae</taxon>
        <taxon>Chaetothyriales</taxon>
        <taxon>Chaetothyriales incertae sedis</taxon>
        <taxon>Neophaeococcomyces</taxon>
    </lineage>
</organism>
<protein>
    <submittedName>
        <fullName evidence="1">Uncharacterized protein</fullName>
    </submittedName>
</protein>
<evidence type="ECO:0000313" key="2">
    <source>
        <dbReference type="Proteomes" id="UP001172386"/>
    </source>
</evidence>
<reference evidence="1" key="1">
    <citation type="submission" date="2022-10" db="EMBL/GenBank/DDBJ databases">
        <title>Culturing micro-colonial fungi from biological soil crusts in the Mojave desert and describing Neophaeococcomyces mojavensis, and introducing the new genera and species Taxawa tesnikishii.</title>
        <authorList>
            <person name="Kurbessoian T."/>
            <person name="Stajich J.E."/>
        </authorList>
    </citation>
    <scope>NUCLEOTIDE SEQUENCE</scope>
    <source>
        <strain evidence="1">JES_112</strain>
    </source>
</reference>
<comment type="caution">
    <text evidence="1">The sequence shown here is derived from an EMBL/GenBank/DDBJ whole genome shotgun (WGS) entry which is preliminary data.</text>
</comment>
<accession>A0ACC2ZSU6</accession>
<dbReference type="Proteomes" id="UP001172386">
    <property type="component" value="Unassembled WGS sequence"/>
</dbReference>
<sequence>MADFNAKYISTNIAANAKAYDSKIFTEFVKELGNADQGQLKGFEHAVLTAVLCGLKRANIVPALFHDLSEDKSNNEALKIFDDLKEALSIAFPFVGLPNCMPATLGLVGELKARGLQPPSHIRRSVTIYSTSSQLIPLIRAADHYSWTSTGLRKVTRHVGGFIMA</sequence>
<proteinExistence type="predicted"/>
<gene>
    <name evidence="1" type="ORF">H2198_010020</name>
</gene>
<evidence type="ECO:0000313" key="1">
    <source>
        <dbReference type="EMBL" id="KAJ9650684.1"/>
    </source>
</evidence>